<reference evidence="1 2" key="1">
    <citation type="submission" date="2018-05" db="EMBL/GenBank/DDBJ databases">
        <title>Complete genome sequence of Flagellimonas aquimarina ECD12 isolated from seaweed Ecklonia cava.</title>
        <authorList>
            <person name="Choi S."/>
            <person name="Seong C."/>
        </authorList>
    </citation>
    <scope>NUCLEOTIDE SEQUENCE [LARGE SCALE GENOMIC DNA]</scope>
    <source>
        <strain evidence="1 2">ECD12</strain>
    </source>
</reference>
<comment type="caution">
    <text evidence="1">The sequence shown here is derived from an EMBL/GenBank/DDBJ whole genome shotgun (WGS) entry which is preliminary data.</text>
</comment>
<dbReference type="AlphaFoldDB" id="A0A316L544"/>
<proteinExistence type="predicted"/>
<evidence type="ECO:0000313" key="2">
    <source>
        <dbReference type="Proteomes" id="UP000245762"/>
    </source>
</evidence>
<organism evidence="1 2">
    <name type="scientific">Flagellimonas aquimarina</name>
    <dbReference type="NCBI Taxonomy" id="2201895"/>
    <lineage>
        <taxon>Bacteria</taxon>
        <taxon>Pseudomonadati</taxon>
        <taxon>Bacteroidota</taxon>
        <taxon>Flavobacteriia</taxon>
        <taxon>Flavobacteriales</taxon>
        <taxon>Flavobacteriaceae</taxon>
        <taxon>Flagellimonas</taxon>
    </lineage>
</organism>
<dbReference type="OrthoDB" id="1448526at2"/>
<accession>A0A316L544</accession>
<gene>
    <name evidence="1" type="ORF">DKG77_04275</name>
</gene>
<dbReference type="RefSeq" id="WP_109660508.1">
    <property type="nucleotide sequence ID" value="NZ_QGEG01000001.1"/>
</dbReference>
<dbReference type="EMBL" id="QGEG01000001">
    <property type="protein sequence ID" value="PWL40049.1"/>
    <property type="molecule type" value="Genomic_DNA"/>
</dbReference>
<evidence type="ECO:0000313" key="1">
    <source>
        <dbReference type="EMBL" id="PWL40049.1"/>
    </source>
</evidence>
<sequence length="137" mass="15331">MKPFILLILFFLSNSCNQKDDVSLLENTQNEETIIEQQLLGPNEIMLRIKILESTETNKEVCGSNKEHVFAAEVVDILESGSSITNKLSKEQKLDVVFLFDPGQLESGITLEAKAKESLCPDATITYFTVIAHKILE</sequence>
<keyword evidence="2" id="KW-1185">Reference proteome</keyword>
<protein>
    <submittedName>
        <fullName evidence="1">Uncharacterized protein</fullName>
    </submittedName>
</protein>
<dbReference type="Proteomes" id="UP000245762">
    <property type="component" value="Unassembled WGS sequence"/>
</dbReference>
<name>A0A316L544_9FLAO</name>